<protein>
    <submittedName>
        <fullName evidence="1">Uncharacterized protein</fullName>
    </submittedName>
</protein>
<evidence type="ECO:0000313" key="2">
    <source>
        <dbReference type="Proteomes" id="UP000283765"/>
    </source>
</evidence>
<evidence type="ECO:0000313" key="1">
    <source>
        <dbReference type="EMBL" id="RGU26119.1"/>
    </source>
</evidence>
<dbReference type="EMBL" id="QRXR01000008">
    <property type="protein sequence ID" value="RGU26119.1"/>
    <property type="molecule type" value="Genomic_DNA"/>
</dbReference>
<reference evidence="1 2" key="1">
    <citation type="submission" date="2018-08" db="EMBL/GenBank/DDBJ databases">
        <title>A genome reference for cultivated species of the human gut microbiota.</title>
        <authorList>
            <person name="Zou Y."/>
            <person name="Xue W."/>
            <person name="Luo G."/>
        </authorList>
    </citation>
    <scope>NUCLEOTIDE SEQUENCE [LARGE SCALE GENOMIC DNA]</scope>
    <source>
        <strain evidence="1 2">AF17-27</strain>
    </source>
</reference>
<dbReference type="AlphaFoldDB" id="A0A412RQU0"/>
<sequence length="135" mass="15631">MKKLDYKELGMEYTTLERVKIRLRQFHIDTVTNDDYTTSDVVVFDKKEDNPLIEQLIKQATEDVKAKRCYPDTLTDDDITADLKQFENVVINLAVYDHSQAGENYMSALSEGGVSRTWKDRDKLFVGVFPFVKVL</sequence>
<comment type="caution">
    <text evidence="1">The sequence shown here is derived from an EMBL/GenBank/DDBJ whole genome shotgun (WGS) entry which is preliminary data.</text>
</comment>
<name>A0A412RQU0_9FIRM</name>
<accession>A0A412RQU0</accession>
<proteinExistence type="predicted"/>
<dbReference type="Proteomes" id="UP000283765">
    <property type="component" value="Unassembled WGS sequence"/>
</dbReference>
<organism evidence="1 2">
    <name type="scientific">Agathobacter rectalis</name>
    <dbReference type="NCBI Taxonomy" id="39491"/>
    <lineage>
        <taxon>Bacteria</taxon>
        <taxon>Bacillati</taxon>
        <taxon>Bacillota</taxon>
        <taxon>Clostridia</taxon>
        <taxon>Lachnospirales</taxon>
        <taxon>Lachnospiraceae</taxon>
        <taxon>Agathobacter</taxon>
    </lineage>
</organism>
<gene>
    <name evidence="1" type="ORF">DWW89_06650</name>
</gene>